<dbReference type="EMBL" id="CP055904">
    <property type="protein sequence ID" value="QMR41597.1"/>
    <property type="molecule type" value="Genomic_DNA"/>
</dbReference>
<evidence type="ECO:0000313" key="4">
    <source>
        <dbReference type="Proteomes" id="UP000514462"/>
    </source>
</evidence>
<feature type="domain" description="Myb-like" evidence="2">
    <location>
        <begin position="331"/>
        <end position="376"/>
    </location>
</feature>
<name>A0AAP9QZ04_KLEAE</name>
<organism evidence="3 4">
    <name type="scientific">Klebsiella aerogenes</name>
    <name type="common">Enterobacter aerogenes</name>
    <dbReference type="NCBI Taxonomy" id="548"/>
    <lineage>
        <taxon>Bacteria</taxon>
        <taxon>Pseudomonadati</taxon>
        <taxon>Pseudomonadota</taxon>
        <taxon>Gammaproteobacteria</taxon>
        <taxon>Enterobacterales</taxon>
        <taxon>Enterobacteriaceae</taxon>
        <taxon>Klebsiella/Raoultella group</taxon>
        <taxon>Klebsiella</taxon>
    </lineage>
</organism>
<proteinExistence type="predicted"/>
<feature type="region of interest" description="Disordered" evidence="1">
    <location>
        <begin position="209"/>
        <end position="230"/>
    </location>
</feature>
<feature type="domain" description="Myb-like" evidence="2">
    <location>
        <begin position="433"/>
        <end position="478"/>
    </location>
</feature>
<sequence length="481" mass="55522">MNDNTEKKRNHRVQWTIAEIHYLETHYTSVRVNDIAEHLGRTAIAVKAMAGKLALGKTRAPDWSEAEQAVLREHYETVMPVAEILTMLPGRPHKAVLAKARGMGLSRRLHGPSPSWSQKELQLLRHYYPTEGQTVRHRLTGRTENSIRQKARELGIRYVGHAQFRVWLDEDWQLLEKRQHEPMETLRQLFPERNITSLKNALSRLKQKQAGSHQIVKKMPTRRRKATTKPVVPWSDAEKAVLTQHYETPMPMKDILAQLPGRAKKSVFAMAEKLELKRLSHRWSDAELRILKQYYSSEGNDILARLPGRSLQAIRSKANEFNIRYTGYNGHFRRWSDDELQLLKERIHDPLHELQALFPARSPGSVRHAFRQMMTKQGHYIPAKPAAPWRDEEKSVLITYYETIMPMKQIMQMLPGRAKTSVFAMAATLGLTRPAGWSETELTILKKHYPSEGTSVASRLPGRTVNAVRRMASILNIRYLK</sequence>
<dbReference type="RefSeq" id="WP_182014689.1">
    <property type="nucleotide sequence ID" value="NZ_CP055904.1"/>
</dbReference>
<evidence type="ECO:0000313" key="3">
    <source>
        <dbReference type="EMBL" id="QMR41597.1"/>
    </source>
</evidence>
<protein>
    <recommendedName>
        <fullName evidence="2">Myb-like domain-containing protein</fullName>
    </recommendedName>
</protein>
<reference evidence="4" key="1">
    <citation type="submission" date="2020-06" db="EMBL/GenBank/DDBJ databases">
        <title>REHAB project genomes.</title>
        <authorList>
            <person name="Shaw L.P."/>
        </authorList>
    </citation>
    <scope>NUCLEOTIDE SEQUENCE [LARGE SCALE GENOMIC DNA]</scope>
    <source>
        <strain evidence="4">RHBSTW-00938</strain>
    </source>
</reference>
<feature type="compositionally biased region" description="Basic residues" evidence="1">
    <location>
        <begin position="215"/>
        <end position="227"/>
    </location>
</feature>
<evidence type="ECO:0000259" key="2">
    <source>
        <dbReference type="SMART" id="SM00717"/>
    </source>
</evidence>
<dbReference type="SMART" id="SM00717">
    <property type="entry name" value="SANT"/>
    <property type="match status" value="4"/>
</dbReference>
<gene>
    <name evidence="3" type="ORF">HV331_19785</name>
</gene>
<dbReference type="AlphaFoldDB" id="A0AAP9QZ04"/>
<feature type="domain" description="Myb-like" evidence="2">
    <location>
        <begin position="279"/>
        <end position="324"/>
    </location>
</feature>
<feature type="domain" description="Myb-like" evidence="2">
    <location>
        <begin position="112"/>
        <end position="157"/>
    </location>
</feature>
<accession>A0AAP9QZ04</accession>
<dbReference type="Proteomes" id="UP000514462">
    <property type="component" value="Chromosome"/>
</dbReference>
<dbReference type="InterPro" id="IPR001005">
    <property type="entry name" value="SANT/Myb"/>
</dbReference>
<evidence type="ECO:0000256" key="1">
    <source>
        <dbReference type="SAM" id="MobiDB-lite"/>
    </source>
</evidence>